<evidence type="ECO:0000256" key="6">
    <source>
        <dbReference type="ARBA" id="ARBA00022989"/>
    </source>
</evidence>
<dbReference type="FunFam" id="1.20.81.30:FF:000001">
    <property type="entry name" value="Type II secretion system protein F"/>
    <property type="match status" value="1"/>
</dbReference>
<keyword evidence="4" id="KW-0997">Cell inner membrane</keyword>
<dbReference type="OrthoDB" id="9805682at2"/>
<feature type="transmembrane region" description="Helical" evidence="8">
    <location>
        <begin position="211"/>
        <end position="230"/>
    </location>
</feature>
<dbReference type="Proteomes" id="UP000199233">
    <property type="component" value="Unassembled WGS sequence"/>
</dbReference>
<keyword evidence="6 8" id="KW-1133">Transmembrane helix</keyword>
<dbReference type="RefSeq" id="WP_093285461.1">
    <property type="nucleotide sequence ID" value="NZ_FOFS01000007.1"/>
</dbReference>
<feature type="domain" description="Type II secretion system protein GspF" evidence="9">
    <location>
        <begin position="267"/>
        <end position="388"/>
    </location>
</feature>
<dbReference type="Gene3D" id="1.20.81.30">
    <property type="entry name" value="Type II secretion system (T2SS), domain F"/>
    <property type="match status" value="2"/>
</dbReference>
<keyword evidence="5 8" id="KW-0812">Transmembrane</keyword>
<keyword evidence="3" id="KW-1003">Cell membrane</keyword>
<evidence type="ECO:0000256" key="7">
    <source>
        <dbReference type="ARBA" id="ARBA00023136"/>
    </source>
</evidence>
<sequence>MARPLRFRWQGLDPQQQRVAGELIAASPEEARLQLLRQGIRPQRLQAPPRQRLRFRARELAVWLRLLATLLKAGLPLLSALRSTAQQARPPLRALLDALSAEIEAGSSFAEALAQAEGVFSGSLRARIAAAERAGSLSETLADLALDQEKAEALRRKLIKALSYPLAVLLVAMLVAFGLLRFAVPQFAALYASFGGELPAFTRAVLQLSAWTQRLALPAGALLLSAALILRQRYRQQAAFRLRCDTLLLHLPLFGALLRQAALARLARSLASLLAAGVPLAQALQAVADTAGNAAYARTVTRLREQVLSGTLLHAALQDDALFPPLAVQLIQIGESSGQLEAMALRLALLCEEELDARIEAMTRLLEPLLMLILGIMVGGLVLALYLPIFRLGQSL</sequence>
<evidence type="ECO:0000256" key="2">
    <source>
        <dbReference type="ARBA" id="ARBA00005745"/>
    </source>
</evidence>
<dbReference type="InterPro" id="IPR042094">
    <property type="entry name" value="T2SS_GspF_sf"/>
</dbReference>
<dbReference type="InterPro" id="IPR018076">
    <property type="entry name" value="T2SS_GspF_dom"/>
</dbReference>
<keyword evidence="7 8" id="KW-0472">Membrane</keyword>
<dbReference type="GO" id="GO:0005886">
    <property type="term" value="C:plasma membrane"/>
    <property type="evidence" value="ECO:0007669"/>
    <property type="project" value="UniProtKB-SubCell"/>
</dbReference>
<feature type="transmembrane region" description="Helical" evidence="8">
    <location>
        <begin position="369"/>
        <end position="389"/>
    </location>
</feature>
<dbReference type="Pfam" id="PF00482">
    <property type="entry name" value="T2SSF"/>
    <property type="match status" value="2"/>
</dbReference>
<keyword evidence="11" id="KW-1185">Reference proteome</keyword>
<evidence type="ECO:0000256" key="4">
    <source>
        <dbReference type="ARBA" id="ARBA00022519"/>
    </source>
</evidence>
<protein>
    <submittedName>
        <fullName evidence="10">Type IV pilus assembly protein PilC</fullName>
    </submittedName>
</protein>
<evidence type="ECO:0000313" key="10">
    <source>
        <dbReference type="EMBL" id="SEQ51237.1"/>
    </source>
</evidence>
<evidence type="ECO:0000313" key="11">
    <source>
        <dbReference type="Proteomes" id="UP000199233"/>
    </source>
</evidence>
<dbReference type="PRINTS" id="PR00812">
    <property type="entry name" value="BCTERIALGSPF"/>
</dbReference>
<organism evidence="10 11">
    <name type="scientific">Solimonas aquatica</name>
    <dbReference type="NCBI Taxonomy" id="489703"/>
    <lineage>
        <taxon>Bacteria</taxon>
        <taxon>Pseudomonadati</taxon>
        <taxon>Pseudomonadota</taxon>
        <taxon>Gammaproteobacteria</taxon>
        <taxon>Nevskiales</taxon>
        <taxon>Nevskiaceae</taxon>
        <taxon>Solimonas</taxon>
    </lineage>
</organism>
<feature type="domain" description="Type II secretion system protein GspF" evidence="9">
    <location>
        <begin position="63"/>
        <end position="185"/>
    </location>
</feature>
<reference evidence="10 11" key="1">
    <citation type="submission" date="2016-10" db="EMBL/GenBank/DDBJ databases">
        <authorList>
            <person name="de Groot N.N."/>
        </authorList>
    </citation>
    <scope>NUCLEOTIDE SEQUENCE [LARGE SCALE GENOMIC DNA]</scope>
    <source>
        <strain evidence="10 11">DSM 25927</strain>
    </source>
</reference>
<evidence type="ECO:0000256" key="3">
    <source>
        <dbReference type="ARBA" id="ARBA00022475"/>
    </source>
</evidence>
<evidence type="ECO:0000259" key="9">
    <source>
        <dbReference type="Pfam" id="PF00482"/>
    </source>
</evidence>
<comment type="subcellular location">
    <subcellularLocation>
        <location evidence="1">Cell inner membrane</location>
        <topology evidence="1">Multi-pass membrane protein</topology>
    </subcellularLocation>
</comment>
<dbReference type="PANTHER" id="PTHR30012:SF7">
    <property type="entry name" value="PROTEIN TRANSPORT PROTEIN HOFC HOMOLOG"/>
    <property type="match status" value="1"/>
</dbReference>
<proteinExistence type="inferred from homology"/>
<evidence type="ECO:0000256" key="5">
    <source>
        <dbReference type="ARBA" id="ARBA00022692"/>
    </source>
</evidence>
<accession>A0A1H9GMA2</accession>
<dbReference type="STRING" id="489703.SAMN04488038_107130"/>
<name>A0A1H9GMA2_9GAMM</name>
<dbReference type="PANTHER" id="PTHR30012">
    <property type="entry name" value="GENERAL SECRETION PATHWAY PROTEIN"/>
    <property type="match status" value="1"/>
</dbReference>
<dbReference type="InterPro" id="IPR003004">
    <property type="entry name" value="GspF/PilC"/>
</dbReference>
<comment type="similarity">
    <text evidence="2">Belongs to the GSP F family.</text>
</comment>
<dbReference type="GO" id="GO:0015628">
    <property type="term" value="P:protein secretion by the type II secretion system"/>
    <property type="evidence" value="ECO:0007669"/>
    <property type="project" value="TreeGrafter"/>
</dbReference>
<gene>
    <name evidence="10" type="ORF">SAMN04488038_107130</name>
</gene>
<evidence type="ECO:0000256" key="8">
    <source>
        <dbReference type="SAM" id="Phobius"/>
    </source>
</evidence>
<feature type="transmembrane region" description="Helical" evidence="8">
    <location>
        <begin position="164"/>
        <end position="191"/>
    </location>
</feature>
<dbReference type="EMBL" id="FOFS01000007">
    <property type="protein sequence ID" value="SEQ51237.1"/>
    <property type="molecule type" value="Genomic_DNA"/>
</dbReference>
<evidence type="ECO:0000256" key="1">
    <source>
        <dbReference type="ARBA" id="ARBA00004429"/>
    </source>
</evidence>
<dbReference type="AlphaFoldDB" id="A0A1H9GMA2"/>